<feature type="binding site" evidence="12">
    <location>
        <position position="16"/>
    </location>
    <ligand>
        <name>Zn(2+)</name>
        <dbReference type="ChEBI" id="CHEBI:29105"/>
    </ligand>
</feature>
<feature type="binding site" evidence="12">
    <location>
        <position position="57"/>
    </location>
    <ligand>
        <name>Zn(2+)</name>
        <dbReference type="ChEBI" id="CHEBI:29105"/>
    </ligand>
</feature>
<feature type="domain" description="C2H2-type" evidence="13">
    <location>
        <begin position="290"/>
        <end position="317"/>
    </location>
</feature>
<evidence type="ECO:0000256" key="7">
    <source>
        <dbReference type="ARBA" id="ARBA00023015"/>
    </source>
</evidence>
<comment type="caution">
    <text evidence="15">The sequence shown here is derived from an EMBL/GenBank/DDBJ whole genome shotgun (WGS) entry which is preliminary data.</text>
</comment>
<dbReference type="FunFam" id="3.30.160.60:FF:000100">
    <property type="entry name" value="Zinc finger 45-like"/>
    <property type="match status" value="1"/>
</dbReference>
<evidence type="ECO:0000256" key="3">
    <source>
        <dbReference type="ARBA" id="ARBA00022723"/>
    </source>
</evidence>
<keyword evidence="3 12" id="KW-0479">Metal-binding</keyword>
<comment type="similarity">
    <text evidence="2">Belongs to the krueppel C2H2-type zinc-finger protein family.</text>
</comment>
<dbReference type="Gene3D" id="3.30.160.60">
    <property type="entry name" value="Classic Zinc Finger"/>
    <property type="match status" value="7"/>
</dbReference>
<evidence type="ECO:0000259" key="13">
    <source>
        <dbReference type="PROSITE" id="PS50157"/>
    </source>
</evidence>
<dbReference type="PANTHER" id="PTHR24394:SF44">
    <property type="entry name" value="ZINC FINGER PROTEIN 271-LIKE"/>
    <property type="match status" value="1"/>
</dbReference>
<dbReference type="Pfam" id="PF13912">
    <property type="entry name" value="zf-C2H2_6"/>
    <property type="match status" value="2"/>
</dbReference>
<keyword evidence="6 12" id="KW-0862">Zinc</keyword>
<dbReference type="PROSITE" id="PS50157">
    <property type="entry name" value="ZINC_FINGER_C2H2_2"/>
    <property type="match status" value="8"/>
</dbReference>
<evidence type="ECO:0000256" key="8">
    <source>
        <dbReference type="ARBA" id="ARBA00023125"/>
    </source>
</evidence>
<name>A0A8K0D8L1_IGNLU</name>
<feature type="domain" description="C2H2-type" evidence="13">
    <location>
        <begin position="118"/>
        <end position="145"/>
    </location>
</feature>
<feature type="domain" description="C2H2-type" evidence="13">
    <location>
        <begin position="203"/>
        <end position="230"/>
    </location>
</feature>
<feature type="domain" description="C2H2-type" evidence="13">
    <location>
        <begin position="259"/>
        <end position="286"/>
    </location>
</feature>
<dbReference type="AlphaFoldDB" id="A0A8K0D8L1"/>
<dbReference type="FunFam" id="3.30.160.60:FF:000761">
    <property type="entry name" value="Zinc finger protein 449"/>
    <property type="match status" value="1"/>
</dbReference>
<dbReference type="FunFam" id="3.30.160.60:FF:001465">
    <property type="entry name" value="Zinc finger protein 560"/>
    <property type="match status" value="1"/>
</dbReference>
<dbReference type="SMART" id="SM00868">
    <property type="entry name" value="zf-AD"/>
    <property type="match status" value="1"/>
</dbReference>
<organism evidence="15 16">
    <name type="scientific">Ignelater luminosus</name>
    <name type="common">Cucubano</name>
    <name type="synonym">Pyrophorus luminosus</name>
    <dbReference type="NCBI Taxonomy" id="2038154"/>
    <lineage>
        <taxon>Eukaryota</taxon>
        <taxon>Metazoa</taxon>
        <taxon>Ecdysozoa</taxon>
        <taxon>Arthropoda</taxon>
        <taxon>Hexapoda</taxon>
        <taxon>Insecta</taxon>
        <taxon>Pterygota</taxon>
        <taxon>Neoptera</taxon>
        <taxon>Endopterygota</taxon>
        <taxon>Coleoptera</taxon>
        <taxon>Polyphaga</taxon>
        <taxon>Elateriformia</taxon>
        <taxon>Elateroidea</taxon>
        <taxon>Elateridae</taxon>
        <taxon>Agrypninae</taxon>
        <taxon>Pyrophorini</taxon>
        <taxon>Ignelater</taxon>
    </lineage>
</organism>
<evidence type="ECO:0000256" key="11">
    <source>
        <dbReference type="PROSITE-ProRule" id="PRU00042"/>
    </source>
</evidence>
<dbReference type="InterPro" id="IPR036236">
    <property type="entry name" value="Znf_C2H2_sf"/>
</dbReference>
<evidence type="ECO:0000313" key="16">
    <source>
        <dbReference type="Proteomes" id="UP000801492"/>
    </source>
</evidence>
<evidence type="ECO:0000256" key="6">
    <source>
        <dbReference type="ARBA" id="ARBA00022833"/>
    </source>
</evidence>
<keyword evidence="8" id="KW-0238">DNA-binding</keyword>
<dbReference type="GO" id="GO:0005634">
    <property type="term" value="C:nucleus"/>
    <property type="evidence" value="ECO:0007669"/>
    <property type="project" value="UniProtKB-SubCell"/>
</dbReference>
<dbReference type="PANTHER" id="PTHR24394">
    <property type="entry name" value="ZINC FINGER PROTEIN"/>
    <property type="match status" value="1"/>
</dbReference>
<keyword evidence="5 11" id="KW-0863">Zinc-finger</keyword>
<dbReference type="GO" id="GO:0008270">
    <property type="term" value="F:zinc ion binding"/>
    <property type="evidence" value="ECO:0007669"/>
    <property type="project" value="UniProtKB-UniRule"/>
</dbReference>
<evidence type="ECO:0000259" key="14">
    <source>
        <dbReference type="PROSITE" id="PS51915"/>
    </source>
</evidence>
<dbReference type="InterPro" id="IPR012934">
    <property type="entry name" value="Znf_AD"/>
</dbReference>
<dbReference type="InterPro" id="IPR013087">
    <property type="entry name" value="Znf_C2H2_type"/>
</dbReference>
<gene>
    <name evidence="15" type="ORF">ILUMI_07295</name>
</gene>
<dbReference type="Gene3D" id="3.40.1800.20">
    <property type="match status" value="1"/>
</dbReference>
<evidence type="ECO:0000256" key="1">
    <source>
        <dbReference type="ARBA" id="ARBA00004123"/>
    </source>
</evidence>
<accession>A0A8K0D8L1</accession>
<dbReference type="GO" id="GO:0000122">
    <property type="term" value="P:negative regulation of transcription by RNA polymerase II"/>
    <property type="evidence" value="ECO:0007669"/>
    <property type="project" value="UniProtKB-ARBA"/>
</dbReference>
<evidence type="ECO:0000256" key="4">
    <source>
        <dbReference type="ARBA" id="ARBA00022737"/>
    </source>
</evidence>
<feature type="domain" description="ZAD" evidence="14">
    <location>
        <begin position="11"/>
        <end position="81"/>
    </location>
</feature>
<evidence type="ECO:0000256" key="9">
    <source>
        <dbReference type="ARBA" id="ARBA00023163"/>
    </source>
</evidence>
<comment type="subcellular location">
    <subcellularLocation>
        <location evidence="1">Nucleus</location>
    </subcellularLocation>
</comment>
<feature type="domain" description="C2H2-type" evidence="13">
    <location>
        <begin position="231"/>
        <end position="258"/>
    </location>
</feature>
<keyword evidence="16" id="KW-1185">Reference proteome</keyword>
<dbReference type="SUPFAM" id="SSF57716">
    <property type="entry name" value="Glucocorticoid receptor-like (DNA-binding domain)"/>
    <property type="match status" value="1"/>
</dbReference>
<dbReference type="EMBL" id="VTPC01003214">
    <property type="protein sequence ID" value="KAF2898881.1"/>
    <property type="molecule type" value="Genomic_DNA"/>
</dbReference>
<evidence type="ECO:0000256" key="2">
    <source>
        <dbReference type="ARBA" id="ARBA00006991"/>
    </source>
</evidence>
<dbReference type="Pfam" id="PF00096">
    <property type="entry name" value="zf-C2H2"/>
    <property type="match status" value="6"/>
</dbReference>
<dbReference type="SMART" id="SM00355">
    <property type="entry name" value="ZnF_C2H2"/>
    <property type="match status" value="9"/>
</dbReference>
<dbReference type="FunFam" id="3.30.160.60:FF:002343">
    <property type="entry name" value="Zinc finger protein 33A"/>
    <property type="match status" value="2"/>
</dbReference>
<dbReference type="SUPFAM" id="SSF57667">
    <property type="entry name" value="beta-beta-alpha zinc fingers"/>
    <property type="match status" value="5"/>
</dbReference>
<feature type="binding site" evidence="12">
    <location>
        <position position="54"/>
    </location>
    <ligand>
        <name>Zn(2+)</name>
        <dbReference type="ChEBI" id="CHEBI:29105"/>
    </ligand>
</feature>
<evidence type="ECO:0000256" key="5">
    <source>
        <dbReference type="ARBA" id="ARBA00022771"/>
    </source>
</evidence>
<evidence type="ECO:0000256" key="10">
    <source>
        <dbReference type="ARBA" id="ARBA00023242"/>
    </source>
</evidence>
<feature type="binding site" evidence="12">
    <location>
        <position position="13"/>
    </location>
    <ligand>
        <name>Zn(2+)</name>
        <dbReference type="ChEBI" id="CHEBI:29105"/>
    </ligand>
</feature>
<dbReference type="GO" id="GO:0000981">
    <property type="term" value="F:DNA-binding transcription factor activity, RNA polymerase II-specific"/>
    <property type="evidence" value="ECO:0007669"/>
    <property type="project" value="TreeGrafter"/>
</dbReference>
<dbReference type="Pfam" id="PF07776">
    <property type="entry name" value="zf-AD"/>
    <property type="match status" value="1"/>
</dbReference>
<protein>
    <submittedName>
        <fullName evidence="15">Uncharacterized protein</fullName>
    </submittedName>
</protein>
<dbReference type="GO" id="GO:0003677">
    <property type="term" value="F:DNA binding"/>
    <property type="evidence" value="ECO:0007669"/>
    <property type="project" value="UniProtKB-KW"/>
</dbReference>
<keyword evidence="9" id="KW-0804">Transcription</keyword>
<dbReference type="PROSITE" id="PS00028">
    <property type="entry name" value="ZINC_FINGER_C2H2_1"/>
    <property type="match status" value="8"/>
</dbReference>
<feature type="domain" description="C2H2-type" evidence="13">
    <location>
        <begin position="318"/>
        <end position="345"/>
    </location>
</feature>
<keyword evidence="7" id="KW-0805">Transcription regulation</keyword>
<evidence type="ECO:0000313" key="15">
    <source>
        <dbReference type="EMBL" id="KAF2898881.1"/>
    </source>
</evidence>
<reference evidence="15" key="1">
    <citation type="submission" date="2019-08" db="EMBL/GenBank/DDBJ databases">
        <title>The genome of the North American firefly Photinus pyralis.</title>
        <authorList>
            <consortium name="Photinus pyralis genome working group"/>
            <person name="Fallon T.R."/>
            <person name="Sander Lower S.E."/>
            <person name="Weng J.-K."/>
        </authorList>
    </citation>
    <scope>NUCLEOTIDE SEQUENCE</scope>
    <source>
        <strain evidence="15">TRF0915ILg1</strain>
        <tissue evidence="15">Whole body</tissue>
    </source>
</reference>
<feature type="domain" description="C2H2-type" evidence="13">
    <location>
        <begin position="346"/>
        <end position="373"/>
    </location>
</feature>
<dbReference type="PROSITE" id="PS51915">
    <property type="entry name" value="ZAD"/>
    <property type="match status" value="1"/>
</dbReference>
<keyword evidence="10" id="KW-0539">Nucleus</keyword>
<evidence type="ECO:0000256" key="12">
    <source>
        <dbReference type="PROSITE-ProRule" id="PRU01263"/>
    </source>
</evidence>
<keyword evidence="4" id="KW-0677">Repeat</keyword>
<feature type="domain" description="C2H2-type" evidence="13">
    <location>
        <begin position="374"/>
        <end position="401"/>
    </location>
</feature>
<sequence>MNSLFYSNNNTICRTCLTVKEDLKPLFESDAATMLNECQFVQVSKDDGLPHQVCSNCHDVLVQSYNFKKQCVESEKTLKHLISKDLDILKCKPTESMNKNESVKELDQSHYKRTINKHACVQCNKKLSTLQALKRHLQMHERKKKYKCKECNEEYQDLNELENHLCVTNRSTAKNSRGKDLKHDIPEDFTSFLDADPPPPLPFGCSQCSQSFNAQCDLDLHLSTHAMNGEFVCSRCNKQFATRQMLKRHIKTHMLHKPHICRECGKGFAESHALTKHLRKHTGQPREKKHLCTVCGQGFSEPFYLNVHMRKHTGERPLMCSACGKSFADPRSLKAHNMTHTGERPYKCNICDKAFSQSVNLTKHIRVHTGEKPYVCSECGKCFTQSSSLDKHSRTHTGERPYACEHCPKRAYNNPDGSKQISEQQNCTELKLEQSFALQNLDTFHNVIERTVDIGLSERLYFNLA</sequence>
<dbReference type="OrthoDB" id="6814312at2759"/>
<dbReference type="Proteomes" id="UP000801492">
    <property type="component" value="Unassembled WGS sequence"/>
</dbReference>
<proteinExistence type="inferred from homology"/>